<dbReference type="InterPro" id="IPR013096">
    <property type="entry name" value="Cupin_2"/>
</dbReference>
<dbReference type="InterPro" id="IPR014710">
    <property type="entry name" value="RmlC-like_jellyroll"/>
</dbReference>
<dbReference type="Gene3D" id="2.60.120.10">
    <property type="entry name" value="Jelly Rolls"/>
    <property type="match status" value="1"/>
</dbReference>
<comment type="caution">
    <text evidence="2">The sequence shown here is derived from an EMBL/GenBank/DDBJ whole genome shotgun (WGS) entry which is preliminary data.</text>
</comment>
<dbReference type="AlphaFoldDB" id="A0A9W9CV57"/>
<evidence type="ECO:0000313" key="3">
    <source>
        <dbReference type="Proteomes" id="UP001140453"/>
    </source>
</evidence>
<dbReference type="SUPFAM" id="SSF51182">
    <property type="entry name" value="RmlC-like cupins"/>
    <property type="match status" value="1"/>
</dbReference>
<dbReference type="EMBL" id="JAPEVB010000005">
    <property type="protein sequence ID" value="KAJ4388233.1"/>
    <property type="molecule type" value="Genomic_DNA"/>
</dbReference>
<keyword evidence="3" id="KW-1185">Reference proteome</keyword>
<accession>A0A9W9CV57</accession>
<organism evidence="2 3">
    <name type="scientific">Gnomoniopsis smithogilvyi</name>
    <dbReference type="NCBI Taxonomy" id="1191159"/>
    <lineage>
        <taxon>Eukaryota</taxon>
        <taxon>Fungi</taxon>
        <taxon>Dikarya</taxon>
        <taxon>Ascomycota</taxon>
        <taxon>Pezizomycotina</taxon>
        <taxon>Sordariomycetes</taxon>
        <taxon>Sordariomycetidae</taxon>
        <taxon>Diaporthales</taxon>
        <taxon>Gnomoniaceae</taxon>
        <taxon>Gnomoniopsis</taxon>
    </lineage>
</organism>
<dbReference type="Proteomes" id="UP001140453">
    <property type="component" value="Unassembled WGS sequence"/>
</dbReference>
<evidence type="ECO:0000313" key="2">
    <source>
        <dbReference type="EMBL" id="KAJ4388233.1"/>
    </source>
</evidence>
<dbReference type="PANTHER" id="PTHR36440">
    <property type="entry name" value="PUTATIVE (AFU_ORTHOLOGUE AFUA_8G07350)-RELATED"/>
    <property type="match status" value="1"/>
</dbReference>
<sequence>MPPPKSRSDAPHANVTLIKHNEPIANETIQIGPLRLDVLEDGSNTDRRLSAVRIFVPPHTPGPAQHWHQMHDETFLVEKGTATFTSRDAKITAHQGDYVVVPTCSPHTFGNDTDEELVMYNTFTPAFYIDYFRVMAAMAAETKDGKLTPQIARAAMERYATLQTGVTSEW</sequence>
<dbReference type="CDD" id="cd02208">
    <property type="entry name" value="cupin_RmlC-like"/>
    <property type="match status" value="1"/>
</dbReference>
<dbReference type="Pfam" id="PF07883">
    <property type="entry name" value="Cupin_2"/>
    <property type="match status" value="1"/>
</dbReference>
<evidence type="ECO:0000259" key="1">
    <source>
        <dbReference type="Pfam" id="PF07883"/>
    </source>
</evidence>
<gene>
    <name evidence="2" type="ORF">N0V93_008840</name>
</gene>
<reference evidence="2" key="1">
    <citation type="submission" date="2022-10" db="EMBL/GenBank/DDBJ databases">
        <title>Tapping the CABI collections for fungal endophytes: first genome assemblies for Collariella, Neodidymelliopsis, Ascochyta clinopodiicola, Didymella pomorum, Didymosphaeria variabile, Neocosmospora piperis and Neocucurbitaria cava.</title>
        <authorList>
            <person name="Hill R."/>
        </authorList>
    </citation>
    <scope>NUCLEOTIDE SEQUENCE</scope>
    <source>
        <strain evidence="2">IMI 355082</strain>
    </source>
</reference>
<protein>
    <recommendedName>
        <fullName evidence="1">Cupin type-2 domain-containing protein</fullName>
    </recommendedName>
</protein>
<dbReference type="InterPro" id="IPR053146">
    <property type="entry name" value="QDO-like"/>
</dbReference>
<dbReference type="InterPro" id="IPR011051">
    <property type="entry name" value="RmlC_Cupin_sf"/>
</dbReference>
<proteinExistence type="predicted"/>
<dbReference type="OrthoDB" id="4124983at2759"/>
<dbReference type="PANTHER" id="PTHR36440:SF1">
    <property type="entry name" value="PUTATIVE (AFU_ORTHOLOGUE AFUA_8G07350)-RELATED"/>
    <property type="match status" value="1"/>
</dbReference>
<feature type="domain" description="Cupin type-2" evidence="1">
    <location>
        <begin position="56"/>
        <end position="121"/>
    </location>
</feature>
<name>A0A9W9CV57_9PEZI</name>